<name>A0A4P6WT70_HYDPS</name>
<organism evidence="1 2">
    <name type="scientific">Hydrogenophaga pseudoflava</name>
    <name type="common">Pseudomonas carboxydoflava</name>
    <dbReference type="NCBI Taxonomy" id="47421"/>
    <lineage>
        <taxon>Bacteria</taxon>
        <taxon>Pseudomonadati</taxon>
        <taxon>Pseudomonadota</taxon>
        <taxon>Betaproteobacteria</taxon>
        <taxon>Burkholderiales</taxon>
        <taxon>Comamonadaceae</taxon>
        <taxon>Hydrogenophaga</taxon>
    </lineage>
</organism>
<protein>
    <submittedName>
        <fullName evidence="1">Uncharacterized protein</fullName>
    </submittedName>
</protein>
<dbReference type="AlphaFoldDB" id="A0A4P6WT70"/>
<evidence type="ECO:0000313" key="2">
    <source>
        <dbReference type="Proteomes" id="UP000293912"/>
    </source>
</evidence>
<evidence type="ECO:0000313" key="1">
    <source>
        <dbReference type="EMBL" id="QBM26520.1"/>
    </source>
</evidence>
<gene>
    <name evidence="1" type="ORF">HPF_02430</name>
</gene>
<keyword evidence="2" id="KW-1185">Reference proteome</keyword>
<dbReference type="EMBL" id="CP037867">
    <property type="protein sequence ID" value="QBM26520.1"/>
    <property type="molecule type" value="Genomic_DNA"/>
</dbReference>
<proteinExistence type="predicted"/>
<sequence length="68" mass="7518">MPQGHPILAEFQRALQAHYTCYIMATMGMNSARAVYANAAPSNRVFIGPRDPSKHRKRAVIPPLKGLV</sequence>
<reference evidence="1 2" key="1">
    <citation type="submission" date="2019-03" db="EMBL/GenBank/DDBJ databases">
        <authorList>
            <person name="Sebastian G."/>
            <person name="Baumann P."/>
            <person name="Ruckert C."/>
            <person name="Kalinowski J."/>
            <person name="Nebel B."/>
            <person name="Takors R."/>
            <person name="Blombach B."/>
        </authorList>
    </citation>
    <scope>NUCLEOTIDE SEQUENCE [LARGE SCALE GENOMIC DNA]</scope>
    <source>
        <strain evidence="1 2">DSM 1084</strain>
    </source>
</reference>
<dbReference type="Proteomes" id="UP000293912">
    <property type="component" value="Chromosome"/>
</dbReference>
<dbReference type="KEGG" id="hpse:HPF_02430"/>
<accession>A0A4P6WT70</accession>